<evidence type="ECO:0000313" key="2">
    <source>
        <dbReference type="Proteomes" id="UP000015106"/>
    </source>
</evidence>
<sequence>RTRRLHHHLDPTPGWKWRPPSTLALSPTTQFAGGSCSVRDALRRMPAPRVAAVSSIQLRTCSWGALRPLRLELAVAPPRPGAARCRAPLFRPHACMHPRQTSLYHTSS</sequence>
<dbReference type="EnsemblPlants" id="TuG1812G0200002360.01.T01">
    <property type="protein sequence ID" value="TuG1812G0200002360.01.T01"/>
    <property type="gene ID" value="TuG1812G0200002360.01"/>
</dbReference>
<reference evidence="2" key="1">
    <citation type="journal article" date="2013" name="Nature">
        <title>Draft genome of the wheat A-genome progenitor Triticum urartu.</title>
        <authorList>
            <person name="Ling H.Q."/>
            <person name="Zhao S."/>
            <person name="Liu D."/>
            <person name="Wang J."/>
            <person name="Sun H."/>
            <person name="Zhang C."/>
            <person name="Fan H."/>
            <person name="Li D."/>
            <person name="Dong L."/>
            <person name="Tao Y."/>
            <person name="Gao C."/>
            <person name="Wu H."/>
            <person name="Li Y."/>
            <person name="Cui Y."/>
            <person name="Guo X."/>
            <person name="Zheng S."/>
            <person name="Wang B."/>
            <person name="Yu K."/>
            <person name="Liang Q."/>
            <person name="Yang W."/>
            <person name="Lou X."/>
            <person name="Chen J."/>
            <person name="Feng M."/>
            <person name="Jian J."/>
            <person name="Zhang X."/>
            <person name="Luo G."/>
            <person name="Jiang Y."/>
            <person name="Liu J."/>
            <person name="Wang Z."/>
            <person name="Sha Y."/>
            <person name="Zhang B."/>
            <person name="Wu H."/>
            <person name="Tang D."/>
            <person name="Shen Q."/>
            <person name="Xue P."/>
            <person name="Zou S."/>
            <person name="Wang X."/>
            <person name="Liu X."/>
            <person name="Wang F."/>
            <person name="Yang Y."/>
            <person name="An X."/>
            <person name="Dong Z."/>
            <person name="Zhang K."/>
            <person name="Zhang X."/>
            <person name="Luo M.C."/>
            <person name="Dvorak J."/>
            <person name="Tong Y."/>
            <person name="Wang J."/>
            <person name="Yang H."/>
            <person name="Li Z."/>
            <person name="Wang D."/>
            <person name="Zhang A."/>
            <person name="Wang J."/>
        </authorList>
    </citation>
    <scope>NUCLEOTIDE SEQUENCE</scope>
    <source>
        <strain evidence="2">cv. G1812</strain>
    </source>
</reference>
<organism evidence="1 2">
    <name type="scientific">Triticum urartu</name>
    <name type="common">Red wild einkorn</name>
    <name type="synonym">Crithodium urartu</name>
    <dbReference type="NCBI Taxonomy" id="4572"/>
    <lineage>
        <taxon>Eukaryota</taxon>
        <taxon>Viridiplantae</taxon>
        <taxon>Streptophyta</taxon>
        <taxon>Embryophyta</taxon>
        <taxon>Tracheophyta</taxon>
        <taxon>Spermatophyta</taxon>
        <taxon>Magnoliopsida</taxon>
        <taxon>Liliopsida</taxon>
        <taxon>Poales</taxon>
        <taxon>Poaceae</taxon>
        <taxon>BOP clade</taxon>
        <taxon>Pooideae</taxon>
        <taxon>Triticodae</taxon>
        <taxon>Triticeae</taxon>
        <taxon>Triticinae</taxon>
        <taxon>Triticum</taxon>
    </lineage>
</organism>
<keyword evidence="2" id="KW-1185">Reference proteome</keyword>
<evidence type="ECO:0000313" key="1">
    <source>
        <dbReference type="EnsemblPlants" id="TuG1812G0200002360.01.T01"/>
    </source>
</evidence>
<protein>
    <submittedName>
        <fullName evidence="1">Uncharacterized protein</fullName>
    </submittedName>
</protein>
<proteinExistence type="predicted"/>
<accession>A0A8R7PD50</accession>
<dbReference type="AlphaFoldDB" id="A0A8R7PD50"/>
<reference evidence="1" key="2">
    <citation type="submission" date="2018-03" db="EMBL/GenBank/DDBJ databases">
        <title>The Triticum urartu genome reveals the dynamic nature of wheat genome evolution.</title>
        <authorList>
            <person name="Ling H."/>
            <person name="Ma B."/>
            <person name="Shi X."/>
            <person name="Liu H."/>
            <person name="Dong L."/>
            <person name="Sun H."/>
            <person name="Cao Y."/>
            <person name="Gao Q."/>
            <person name="Zheng S."/>
            <person name="Li Y."/>
            <person name="Yu Y."/>
            <person name="Du H."/>
            <person name="Qi M."/>
            <person name="Li Y."/>
            <person name="Yu H."/>
            <person name="Cui Y."/>
            <person name="Wang N."/>
            <person name="Chen C."/>
            <person name="Wu H."/>
            <person name="Zhao Y."/>
            <person name="Zhang J."/>
            <person name="Li Y."/>
            <person name="Zhou W."/>
            <person name="Zhang B."/>
            <person name="Hu W."/>
            <person name="Eijk M."/>
            <person name="Tang J."/>
            <person name="Witsenboer H."/>
            <person name="Zhao S."/>
            <person name="Li Z."/>
            <person name="Zhang A."/>
            <person name="Wang D."/>
            <person name="Liang C."/>
        </authorList>
    </citation>
    <scope>NUCLEOTIDE SEQUENCE [LARGE SCALE GENOMIC DNA]</scope>
    <source>
        <strain evidence="1">cv. G1812</strain>
    </source>
</reference>
<dbReference type="Proteomes" id="UP000015106">
    <property type="component" value="Chromosome 2"/>
</dbReference>
<name>A0A8R7PD50_TRIUA</name>
<dbReference type="Gramene" id="TuG1812G0200002360.01.T01">
    <property type="protein sequence ID" value="TuG1812G0200002360.01.T01"/>
    <property type="gene ID" value="TuG1812G0200002360.01"/>
</dbReference>
<reference evidence="1" key="3">
    <citation type="submission" date="2022-06" db="UniProtKB">
        <authorList>
            <consortium name="EnsemblPlants"/>
        </authorList>
    </citation>
    <scope>IDENTIFICATION</scope>
</reference>